<dbReference type="Proteomes" id="UP000796880">
    <property type="component" value="Unassembled WGS sequence"/>
</dbReference>
<name>A0A8K0GVG5_9ROSA</name>
<dbReference type="AlphaFoldDB" id="A0A8K0GVG5"/>
<dbReference type="OrthoDB" id="47328at2759"/>
<organism evidence="1 2">
    <name type="scientific">Rhamnella rubrinervis</name>
    <dbReference type="NCBI Taxonomy" id="2594499"/>
    <lineage>
        <taxon>Eukaryota</taxon>
        <taxon>Viridiplantae</taxon>
        <taxon>Streptophyta</taxon>
        <taxon>Embryophyta</taxon>
        <taxon>Tracheophyta</taxon>
        <taxon>Spermatophyta</taxon>
        <taxon>Magnoliopsida</taxon>
        <taxon>eudicotyledons</taxon>
        <taxon>Gunneridae</taxon>
        <taxon>Pentapetalae</taxon>
        <taxon>rosids</taxon>
        <taxon>fabids</taxon>
        <taxon>Rosales</taxon>
        <taxon>Rhamnaceae</taxon>
        <taxon>rhamnoid group</taxon>
        <taxon>Rhamneae</taxon>
        <taxon>Rhamnella</taxon>
    </lineage>
</organism>
<keyword evidence="2" id="KW-1185">Reference proteome</keyword>
<sequence>MNQALYATKEFYSICIADYPLQKKEKGKTGQFGRSPRDLYEDIDNQGASCQIYENRKNIRLDVTGSTEVYVTGSFVKGGSELVGGAFLSTSLQMLFDRLASQEVIDLIKEKKLNDVFLKNLNIMLLSAFPHLQNLEIFIATWSQFQKWFRSYYSSWLLFLVVMQKIGEQDGESLKQLFMQAAVATYGECSLFAQNGRFSFGEGSEVLRNMLPDNGFFYYYSLISNPQGTPESVYLWQRVNSLLSSHSQPYSLREALSQAQSSMVGVCSST</sequence>
<gene>
    <name evidence="1" type="ORF">FNV43_RR21573</name>
</gene>
<dbReference type="EMBL" id="VOIH02000009">
    <property type="protein sequence ID" value="KAF3438808.1"/>
    <property type="molecule type" value="Genomic_DNA"/>
</dbReference>
<evidence type="ECO:0000313" key="1">
    <source>
        <dbReference type="EMBL" id="KAF3438808.1"/>
    </source>
</evidence>
<accession>A0A8K0GVG5</accession>
<proteinExistence type="predicted"/>
<comment type="caution">
    <text evidence="1">The sequence shown here is derived from an EMBL/GenBank/DDBJ whole genome shotgun (WGS) entry which is preliminary data.</text>
</comment>
<reference evidence="1" key="1">
    <citation type="submission" date="2020-03" db="EMBL/GenBank/DDBJ databases">
        <title>A high-quality chromosome-level genome assembly of a woody plant with both climbing and erect habits, Rhamnella rubrinervis.</title>
        <authorList>
            <person name="Lu Z."/>
            <person name="Yang Y."/>
            <person name="Zhu X."/>
            <person name="Sun Y."/>
        </authorList>
    </citation>
    <scope>NUCLEOTIDE SEQUENCE</scope>
    <source>
        <strain evidence="1">BYM</strain>
        <tissue evidence="1">Leaf</tissue>
    </source>
</reference>
<protein>
    <submittedName>
        <fullName evidence="1">Uncharacterized protein</fullName>
    </submittedName>
</protein>
<evidence type="ECO:0000313" key="2">
    <source>
        <dbReference type="Proteomes" id="UP000796880"/>
    </source>
</evidence>